<protein>
    <submittedName>
        <fullName evidence="2">WD40-like Beta Propeller Repeat</fullName>
    </submittedName>
</protein>
<dbReference type="RefSeq" id="WP_245304624.1">
    <property type="nucleotide sequence ID" value="NZ_FMAG01000001.1"/>
</dbReference>
<dbReference type="EMBL" id="FMAG01000001">
    <property type="protein sequence ID" value="SCB09332.1"/>
    <property type="molecule type" value="Genomic_DNA"/>
</dbReference>
<dbReference type="SUPFAM" id="SSF69304">
    <property type="entry name" value="Tricorn protease N-terminal domain"/>
    <property type="match status" value="1"/>
</dbReference>
<evidence type="ECO:0000313" key="3">
    <source>
        <dbReference type="Proteomes" id="UP000199101"/>
    </source>
</evidence>
<dbReference type="Pfam" id="PF07676">
    <property type="entry name" value="PD40"/>
    <property type="match status" value="2"/>
</dbReference>
<dbReference type="STRING" id="410764.GA0061103_1350"/>
<name>A0A1C3U1Q7_9HYPH</name>
<sequence>MPSMRPGPESRRLLPRQISELVVFDIATSTARVIYETGELIEAPNWSPDGKWLIYNGDGRLFRISPDGLDGPHRINTVPVENLNNDHVVSPDGRSFFVSANDGHLYQVPFEGGAPRRVSNEHGASRGFKYYLHGISPDGATLAYIGLERREGGGIFTRVCTIPSAGGEDVFLTDGACPVDGSEFSPDGEWIYFNSEAAATQPGHAQAFRMRLDGSGLEQLTHDERVNWFPHPTPNGHDLVYLSYPVGTIGHPADKDVILRLMPAEGGKARDLDAFNGGQGTINVNSWAPDSSAFAYVRYPVAAG</sequence>
<dbReference type="PANTHER" id="PTHR36842:SF1">
    <property type="entry name" value="PROTEIN TOLB"/>
    <property type="match status" value="1"/>
</dbReference>
<dbReference type="InterPro" id="IPR011042">
    <property type="entry name" value="6-blade_b-propeller_TolB-like"/>
</dbReference>
<accession>A0A1C3U1Q7</accession>
<dbReference type="AlphaFoldDB" id="A0A1C3U1Q7"/>
<dbReference type="PANTHER" id="PTHR36842">
    <property type="entry name" value="PROTEIN TOLB HOMOLOG"/>
    <property type="match status" value="1"/>
</dbReference>
<dbReference type="InterPro" id="IPR011659">
    <property type="entry name" value="WD40"/>
</dbReference>
<evidence type="ECO:0000256" key="1">
    <source>
        <dbReference type="ARBA" id="ARBA00009820"/>
    </source>
</evidence>
<proteinExistence type="inferred from homology"/>
<evidence type="ECO:0000313" key="2">
    <source>
        <dbReference type="EMBL" id="SCB09332.1"/>
    </source>
</evidence>
<comment type="similarity">
    <text evidence="1">Belongs to the TolB family.</text>
</comment>
<gene>
    <name evidence="2" type="ORF">GA0061103_1350</name>
</gene>
<dbReference type="Proteomes" id="UP000199101">
    <property type="component" value="Unassembled WGS sequence"/>
</dbReference>
<reference evidence="3" key="1">
    <citation type="submission" date="2016-08" db="EMBL/GenBank/DDBJ databases">
        <authorList>
            <person name="Varghese N."/>
            <person name="Submissions Spin"/>
        </authorList>
    </citation>
    <scope>NUCLEOTIDE SEQUENCE [LARGE SCALE GENOMIC DNA]</scope>
    <source>
        <strain evidence="3">HAMBI 2975</strain>
    </source>
</reference>
<organism evidence="2 3">
    <name type="scientific">Rhizobium multihospitium</name>
    <dbReference type="NCBI Taxonomy" id="410764"/>
    <lineage>
        <taxon>Bacteria</taxon>
        <taxon>Pseudomonadati</taxon>
        <taxon>Pseudomonadota</taxon>
        <taxon>Alphaproteobacteria</taxon>
        <taxon>Hyphomicrobiales</taxon>
        <taxon>Rhizobiaceae</taxon>
        <taxon>Rhizobium/Agrobacterium group</taxon>
        <taxon>Rhizobium</taxon>
    </lineage>
</organism>
<dbReference type="Gene3D" id="2.120.10.30">
    <property type="entry name" value="TolB, C-terminal domain"/>
    <property type="match status" value="1"/>
</dbReference>
<keyword evidence="3" id="KW-1185">Reference proteome</keyword>